<gene>
    <name evidence="2" type="ORF">AGOS_AEL296W</name>
</gene>
<dbReference type="PANTHER" id="PTHR31010:SF2">
    <property type="entry name" value="RAN-SPECIFIC GTPASE-ACTIVATING PROTEIN 30"/>
    <property type="match status" value="1"/>
</dbReference>
<organism evidence="2 3">
    <name type="scientific">Eremothecium gossypii (strain ATCC 10895 / CBS 109.51 / FGSC 9923 / NRRL Y-1056)</name>
    <name type="common">Yeast</name>
    <name type="synonym">Ashbya gossypii</name>
    <dbReference type="NCBI Taxonomy" id="284811"/>
    <lineage>
        <taxon>Eukaryota</taxon>
        <taxon>Fungi</taxon>
        <taxon>Dikarya</taxon>
        <taxon>Ascomycota</taxon>
        <taxon>Saccharomycotina</taxon>
        <taxon>Saccharomycetes</taxon>
        <taxon>Saccharomycetales</taxon>
        <taxon>Saccharomycetaceae</taxon>
        <taxon>Eremothecium</taxon>
    </lineage>
</organism>
<feature type="compositionally biased region" description="Acidic residues" evidence="1">
    <location>
        <begin position="350"/>
        <end position="363"/>
    </location>
</feature>
<dbReference type="GO" id="GO:0005634">
    <property type="term" value="C:nucleus"/>
    <property type="evidence" value="ECO:0000318"/>
    <property type="project" value="GO_Central"/>
</dbReference>
<dbReference type="InterPro" id="IPR008812">
    <property type="entry name" value="Ran_GTP-bd-rel"/>
</dbReference>
<dbReference type="GeneID" id="4620740"/>
<dbReference type="KEGG" id="ago:AGOS_AEL296W"/>
<reference evidence="2 3" key="1">
    <citation type="journal article" date="2004" name="Science">
        <title>The Ashbya gossypii genome as a tool for mapping the ancient Saccharomyces cerevisiae genome.</title>
        <authorList>
            <person name="Dietrich F.S."/>
            <person name="Voegeli S."/>
            <person name="Brachat S."/>
            <person name="Lerch A."/>
            <person name="Gates K."/>
            <person name="Steiner S."/>
            <person name="Mohr C."/>
            <person name="Pohlmann R."/>
            <person name="Luedi P."/>
            <person name="Choi S."/>
            <person name="Wing R.A."/>
            <person name="Flavier A."/>
            <person name="Gaffney T.D."/>
            <person name="Philippsen P."/>
        </authorList>
    </citation>
    <scope>NUCLEOTIDE SEQUENCE [LARGE SCALE GENOMIC DNA]</scope>
    <source>
        <strain evidence="3">ATCC 10895 / CBS 109.51 / FGSC 9923 / NRRL Y-1056</strain>
    </source>
</reference>
<accession>Q758P9</accession>
<protein>
    <submittedName>
        <fullName evidence="2">AEL296Wp</fullName>
    </submittedName>
</protein>
<dbReference type="OMA" id="QSMFFTA"/>
<dbReference type="eggNOG" id="ENOG502R7I3">
    <property type="taxonomic scope" value="Eukaryota"/>
</dbReference>
<dbReference type="HOGENOM" id="CLU_014536_0_0_1"/>
<dbReference type="InParanoid" id="Q758P9"/>
<dbReference type="EMBL" id="AE016818">
    <property type="protein sequence ID" value="AAS52388.1"/>
    <property type="molecule type" value="Genomic_DNA"/>
</dbReference>
<proteinExistence type="predicted"/>
<feature type="region of interest" description="Disordered" evidence="1">
    <location>
        <begin position="326"/>
        <end position="363"/>
    </location>
</feature>
<evidence type="ECO:0000313" key="2">
    <source>
        <dbReference type="EMBL" id="AAS52388.1"/>
    </source>
</evidence>
<sequence>MDELLSRAGSQAVSFAIKSSVSLASTYAIKQFTKFLTGVPQQDASRLQKLRRQLETRIDIINNAIVLIKLCVVRGNTNLKSTLSLILDLKDELAEFNGDMEMLSSASVAGKLPASKNGKAGVDAVSLMEAKMSELIHRIELVIPLINLSMTTSGVSSSMKLPSNVSPSLLLQASNYVVKSNEQALADNYEKDVQVGPLFSVTVYDIFDKSSKIIWKETMARCDLRIVRISSNIPDRGVEYNYHLELKENFDDDRYHDIKEDKPRKLHWNVEQITRLFFTMSGKLLNLEERDSPVLVLKLVKSLGGESGESNESLHWLAVGEYEPASDLRDSDDDIPSPANADAEAPGQDSDNEDSYDSAQEDGTELEISSSLSLLEYIIKLTSLQNHDQASILDVKDERLSLYLNDENPNSVKRQPVVEDVTAKFSKISMKDELPVNKA</sequence>
<dbReference type="OrthoDB" id="512915at2759"/>
<dbReference type="RefSeq" id="NP_984564.1">
    <property type="nucleotide sequence ID" value="NM_209917.1"/>
</dbReference>
<dbReference type="Proteomes" id="UP000000591">
    <property type="component" value="Chromosome V"/>
</dbReference>
<reference evidence="3" key="2">
    <citation type="journal article" date="2013" name="G3 (Bethesda)">
        <title>Genomes of Ashbya fungi isolated from insects reveal four mating-type loci, numerous translocations, lack of transposons, and distinct gene duplications.</title>
        <authorList>
            <person name="Dietrich F.S."/>
            <person name="Voegeli S."/>
            <person name="Kuo S."/>
            <person name="Philippsen P."/>
        </authorList>
    </citation>
    <scope>GENOME REANNOTATION</scope>
    <source>
        <strain evidence="3">ATCC 10895 / CBS 109.51 / FGSC 9923 / NRRL Y-1056</strain>
    </source>
</reference>
<dbReference type="Pfam" id="PF05508">
    <property type="entry name" value="Ran-binding"/>
    <property type="match status" value="1"/>
</dbReference>
<dbReference type="GO" id="GO:0005737">
    <property type="term" value="C:cytoplasm"/>
    <property type="evidence" value="ECO:0000318"/>
    <property type="project" value="GO_Central"/>
</dbReference>
<dbReference type="FunCoup" id="Q758P9">
    <property type="interactions" value="16"/>
</dbReference>
<dbReference type="PANTHER" id="PTHR31010">
    <property type="entry name" value="RAN-SPECIFIC GTPASE-ACTIVATING PROTEIN 30-RELATED"/>
    <property type="match status" value="1"/>
</dbReference>
<evidence type="ECO:0000313" key="3">
    <source>
        <dbReference type="Proteomes" id="UP000000591"/>
    </source>
</evidence>
<dbReference type="GO" id="GO:0030695">
    <property type="term" value="F:GTPase regulator activity"/>
    <property type="evidence" value="ECO:0000318"/>
    <property type="project" value="GO_Central"/>
</dbReference>
<dbReference type="AlphaFoldDB" id="Q758P9"/>
<keyword evidence="3" id="KW-1185">Reference proteome</keyword>
<name>Q758P9_EREGS</name>
<evidence type="ECO:0000256" key="1">
    <source>
        <dbReference type="SAM" id="MobiDB-lite"/>
    </source>
</evidence>